<feature type="domain" description="Reverse transcriptase" evidence="2">
    <location>
        <begin position="76"/>
        <end position="343"/>
    </location>
</feature>
<dbReference type="InterPro" id="IPR011333">
    <property type="entry name" value="SKP1/BTB/POZ_sf"/>
</dbReference>
<comment type="caution">
    <text evidence="3">The sequence shown here is derived from an EMBL/GenBank/DDBJ whole genome shotgun (WGS) entry which is preliminary data.</text>
</comment>
<protein>
    <recommendedName>
        <fullName evidence="2">Reverse transcriptase domain-containing protein</fullName>
    </recommendedName>
</protein>
<evidence type="ECO:0000313" key="4">
    <source>
        <dbReference type="Proteomes" id="UP001148838"/>
    </source>
</evidence>
<dbReference type="EMBL" id="JAJSOF020000038">
    <property type="protein sequence ID" value="KAJ4427459.1"/>
    <property type="molecule type" value="Genomic_DNA"/>
</dbReference>
<dbReference type="Gene3D" id="3.30.710.10">
    <property type="entry name" value="Potassium Channel Kv1.1, Chain A"/>
    <property type="match status" value="1"/>
</dbReference>
<gene>
    <name evidence="3" type="ORF">ANN_25104</name>
</gene>
<dbReference type="Proteomes" id="UP001148838">
    <property type="component" value="Unassembled WGS sequence"/>
</dbReference>
<dbReference type="SUPFAM" id="SSF56672">
    <property type="entry name" value="DNA/RNA polymerases"/>
    <property type="match status" value="1"/>
</dbReference>
<reference evidence="3 4" key="1">
    <citation type="journal article" date="2022" name="Allergy">
        <title>Genome assembly and annotation of Periplaneta americana reveal a comprehensive cockroach allergen profile.</title>
        <authorList>
            <person name="Wang L."/>
            <person name="Xiong Q."/>
            <person name="Saelim N."/>
            <person name="Wang L."/>
            <person name="Nong W."/>
            <person name="Wan A.T."/>
            <person name="Shi M."/>
            <person name="Liu X."/>
            <person name="Cao Q."/>
            <person name="Hui J.H.L."/>
            <person name="Sookrung N."/>
            <person name="Leung T.F."/>
            <person name="Tungtrongchitr A."/>
            <person name="Tsui S.K.W."/>
        </authorList>
    </citation>
    <scope>NUCLEOTIDE SEQUENCE [LARGE SCALE GENOMIC DNA]</scope>
    <source>
        <strain evidence="3">PWHHKU_190912</strain>
    </source>
</reference>
<dbReference type="InterPro" id="IPR043502">
    <property type="entry name" value="DNA/RNA_pol_sf"/>
</dbReference>
<proteinExistence type="predicted"/>
<dbReference type="InterPro" id="IPR052560">
    <property type="entry name" value="RdDP_mobile_element"/>
</dbReference>
<dbReference type="PRINTS" id="PR01345">
    <property type="entry name" value="CERVTRCPTASE"/>
</dbReference>
<feature type="compositionally biased region" description="Acidic residues" evidence="1">
    <location>
        <begin position="428"/>
        <end position="449"/>
    </location>
</feature>
<feature type="region of interest" description="Disordered" evidence="1">
    <location>
        <begin position="420"/>
        <end position="449"/>
    </location>
</feature>
<evidence type="ECO:0000259" key="2">
    <source>
        <dbReference type="PROSITE" id="PS50878"/>
    </source>
</evidence>
<dbReference type="PROSITE" id="PS50878">
    <property type="entry name" value="RT_POL"/>
    <property type="match status" value="1"/>
</dbReference>
<accession>A0ABQ8S0P0</accession>
<keyword evidence="4" id="KW-1185">Reference proteome</keyword>
<dbReference type="Pfam" id="PF00078">
    <property type="entry name" value="RVT_1"/>
    <property type="match status" value="1"/>
</dbReference>
<dbReference type="InterPro" id="IPR000477">
    <property type="entry name" value="RT_dom"/>
</dbReference>
<dbReference type="PANTHER" id="PTHR36688">
    <property type="entry name" value="ENDO/EXONUCLEASE/PHOSPHATASE DOMAIN-CONTAINING PROTEIN"/>
    <property type="match status" value="1"/>
</dbReference>
<name>A0ABQ8S0P0_PERAM</name>
<organism evidence="3 4">
    <name type="scientific">Periplaneta americana</name>
    <name type="common">American cockroach</name>
    <name type="synonym">Blatta americana</name>
    <dbReference type="NCBI Taxonomy" id="6978"/>
    <lineage>
        <taxon>Eukaryota</taxon>
        <taxon>Metazoa</taxon>
        <taxon>Ecdysozoa</taxon>
        <taxon>Arthropoda</taxon>
        <taxon>Hexapoda</taxon>
        <taxon>Insecta</taxon>
        <taxon>Pterygota</taxon>
        <taxon>Neoptera</taxon>
        <taxon>Polyneoptera</taxon>
        <taxon>Dictyoptera</taxon>
        <taxon>Blattodea</taxon>
        <taxon>Blattoidea</taxon>
        <taxon>Blattidae</taxon>
        <taxon>Blattinae</taxon>
        <taxon>Periplaneta</taxon>
    </lineage>
</organism>
<evidence type="ECO:0000313" key="3">
    <source>
        <dbReference type="EMBL" id="KAJ4427459.1"/>
    </source>
</evidence>
<dbReference type="PANTHER" id="PTHR36688:SF1">
    <property type="entry name" value="ENDONUCLEASE_EXONUCLEASE_PHOSPHATASE DOMAIN-CONTAINING PROTEIN"/>
    <property type="match status" value="1"/>
</dbReference>
<dbReference type="CDD" id="cd01650">
    <property type="entry name" value="RT_nLTR_like"/>
    <property type="match status" value="1"/>
</dbReference>
<evidence type="ECO:0000256" key="1">
    <source>
        <dbReference type="SAM" id="MobiDB-lite"/>
    </source>
</evidence>
<sequence>MSKFTGTAYTKLKLQMLRDSLIVLRKRSHRMAGRRTTELCHVEANDIQRITEQPPGSPPVRRKRTRDGRTVANAIQCFRLIYFPQEWKCAIITAIAKPRKDPILPQNYRPISLLDYFGKILERLLLSRLNPLLNTPERIHHEQFGLKNLHSNKEPLFILTSYIQDGFNQQHTVATFLDIEQAFDTVWHDGLLYKLLKLNIPNVYIQFISKYLYNRTFRVRCGSSLSSSRVIEAGIPQESVLRPTLYSIYVQDLPKKPECLHMLYADDTVLYTRHYNIIFTCQQMQAALDLLTQWSTKWRIKINGTKSQAVVFTKRFPHLPQELTVQQQNIPFNSAAKYLGVYLDRRLTYRQHIGLIRDRAFQRFMLLYPLFKSRISLKVKVLLYTCLIRSYMLYACEIWSNTHIRHIKRLDGIQRSVCRQSREQTMTSEDDDEDDDDDDEDDDDEDDDDVIYFRPQWSSSKALFSILKGEKFAPATGSNPGPLFYVPIAVTTELRRKGKNIRGGGFDPVLWIELRRSSVVRALESITMGTRVAAAHFPDKNLAGVPQLLEDLQRLADDHDSADIVFLVGREEVPVYAHRIILMARYEIFPRRPNAISRMTSETRSIQELRDETRKTNALKEHSERERQLVLFISL</sequence>